<feature type="transmembrane region" description="Helical" evidence="7">
    <location>
        <begin position="94"/>
        <end position="120"/>
    </location>
</feature>
<comment type="similarity">
    <text evidence="2">Belongs to the major facilitator superfamily.</text>
</comment>
<evidence type="ECO:0000256" key="7">
    <source>
        <dbReference type="SAM" id="Phobius"/>
    </source>
</evidence>
<dbReference type="OrthoDB" id="1674541at2"/>
<dbReference type="Proteomes" id="UP000061660">
    <property type="component" value="Chromosome"/>
</dbReference>
<feature type="transmembrane region" description="Helical" evidence="7">
    <location>
        <begin position="12"/>
        <end position="34"/>
    </location>
</feature>
<feature type="transmembrane region" description="Helical" evidence="7">
    <location>
        <begin position="159"/>
        <end position="179"/>
    </location>
</feature>
<protein>
    <submittedName>
        <fullName evidence="9">MFS transporter</fullName>
    </submittedName>
</protein>
<keyword evidence="10" id="KW-1185">Reference proteome</keyword>
<dbReference type="STRING" id="162209.IJ22_05410"/>
<feature type="transmembrane region" description="Helical" evidence="7">
    <location>
        <begin position="69"/>
        <end position="88"/>
    </location>
</feature>
<dbReference type="InterPro" id="IPR036259">
    <property type="entry name" value="MFS_trans_sf"/>
</dbReference>
<feature type="domain" description="Major facilitator superfamily (MFS) profile" evidence="8">
    <location>
        <begin position="4"/>
        <end position="388"/>
    </location>
</feature>
<keyword evidence="6 7" id="KW-0472">Membrane</keyword>
<evidence type="ECO:0000313" key="10">
    <source>
        <dbReference type="Proteomes" id="UP000061660"/>
    </source>
</evidence>
<keyword evidence="5 7" id="KW-1133">Transmembrane helix</keyword>
<reference evidence="10" key="1">
    <citation type="submission" date="2015-12" db="EMBL/GenBank/DDBJ databases">
        <title>Complete genome sequences of two moderately thermophilic Paenibacillus species.</title>
        <authorList>
            <person name="Butler R.III."/>
            <person name="Wang J."/>
            <person name="Stark B.C."/>
            <person name="Pombert J.-F."/>
        </authorList>
    </citation>
    <scope>NUCLEOTIDE SEQUENCE [LARGE SCALE GENOMIC DNA]</scope>
    <source>
        <strain evidence="10">32O-Y</strain>
    </source>
</reference>
<proteinExistence type="inferred from homology"/>
<feature type="transmembrane region" description="Helical" evidence="7">
    <location>
        <begin position="40"/>
        <end position="62"/>
    </location>
</feature>
<dbReference type="RefSeq" id="WP_062407053.1">
    <property type="nucleotide sequence ID" value="NZ_CP013652.1"/>
</dbReference>
<dbReference type="Pfam" id="PF07690">
    <property type="entry name" value="MFS_1"/>
    <property type="match status" value="1"/>
</dbReference>
<dbReference type="InterPro" id="IPR020846">
    <property type="entry name" value="MFS_dom"/>
</dbReference>
<dbReference type="InterPro" id="IPR051788">
    <property type="entry name" value="MFS_Transporter"/>
</dbReference>
<evidence type="ECO:0000259" key="8">
    <source>
        <dbReference type="PROSITE" id="PS50850"/>
    </source>
</evidence>
<dbReference type="InterPro" id="IPR011701">
    <property type="entry name" value="MFS"/>
</dbReference>
<gene>
    <name evidence="9" type="ORF">IJ22_05410</name>
</gene>
<evidence type="ECO:0000256" key="3">
    <source>
        <dbReference type="ARBA" id="ARBA00022448"/>
    </source>
</evidence>
<accession>A0A0U2M1H6</accession>
<name>A0A0U2M1H6_9BACL</name>
<evidence type="ECO:0000256" key="4">
    <source>
        <dbReference type="ARBA" id="ARBA00022692"/>
    </source>
</evidence>
<feature type="transmembrane region" description="Helical" evidence="7">
    <location>
        <begin position="132"/>
        <end position="153"/>
    </location>
</feature>
<dbReference type="PANTHER" id="PTHR23514:SF3">
    <property type="entry name" value="BYPASS OF STOP CODON PROTEIN 6"/>
    <property type="match status" value="1"/>
</dbReference>
<dbReference type="KEGG" id="pnp:IJ22_05410"/>
<dbReference type="Gene3D" id="1.20.1250.20">
    <property type="entry name" value="MFS general substrate transporter like domains"/>
    <property type="match status" value="2"/>
</dbReference>
<feature type="transmembrane region" description="Helical" evidence="7">
    <location>
        <begin position="334"/>
        <end position="356"/>
    </location>
</feature>
<evidence type="ECO:0000256" key="6">
    <source>
        <dbReference type="ARBA" id="ARBA00023136"/>
    </source>
</evidence>
<dbReference type="PROSITE" id="PS50850">
    <property type="entry name" value="MFS"/>
    <property type="match status" value="1"/>
</dbReference>
<feature type="transmembrane region" description="Helical" evidence="7">
    <location>
        <begin position="208"/>
        <end position="226"/>
    </location>
</feature>
<feature type="transmembrane region" description="Helical" evidence="7">
    <location>
        <begin position="277"/>
        <end position="295"/>
    </location>
</feature>
<keyword evidence="3" id="KW-0813">Transport</keyword>
<feature type="transmembrane region" description="Helical" evidence="7">
    <location>
        <begin position="301"/>
        <end position="322"/>
    </location>
</feature>
<dbReference type="PATRIC" id="fig|162209.4.peg.574"/>
<keyword evidence="4 7" id="KW-0812">Transmembrane</keyword>
<feature type="transmembrane region" description="Helical" evidence="7">
    <location>
        <begin position="362"/>
        <end position="381"/>
    </location>
</feature>
<dbReference type="EMBL" id="CP013652">
    <property type="protein sequence ID" value="ALS20928.1"/>
    <property type="molecule type" value="Genomic_DNA"/>
</dbReference>
<sequence length="402" mass="42891">MRAFFWNGCLSYLLIGLAHVIMGSLLPEMLVYYNKDYSDGGLLVSFQFTGFLIGVLAGPWCARQLGKRGAILMCLFCLSAAQLVFFSLPAWGLVLAVAPVAGFGFGMVETIIGALVIQYMEDSQKTSSMARLEVFFGLGALLMPLFSSAFIAAGWWRGAFLSLSLLSVIVLVLWAKLPLGRMQSLMGRQDGGQAAEARTRLRMSGGSWTLLILFLLVFVVYVGTEMSVANFLPSILVENVGVKPEIGALGATCFWGAITVGRLFAAQLAEKVGKTRYLLLGSLGGAVILAGFNMASGAAASFTLILLLGLVMSGMFAVALVYANEFFRGREERITSMLIAAGGVGGALVPLLTGWLMERLSIQQALWALVLFYALMFVLVLQASRSVEGKDGSSASAQDSGG</sequence>
<organism evidence="9 10">
    <name type="scientific">Paenibacillus naphthalenovorans</name>
    <dbReference type="NCBI Taxonomy" id="162209"/>
    <lineage>
        <taxon>Bacteria</taxon>
        <taxon>Bacillati</taxon>
        <taxon>Bacillota</taxon>
        <taxon>Bacilli</taxon>
        <taxon>Bacillales</taxon>
        <taxon>Paenibacillaceae</taxon>
        <taxon>Paenibacillus</taxon>
    </lineage>
</organism>
<dbReference type="PANTHER" id="PTHR23514">
    <property type="entry name" value="BYPASS OF STOP CODON PROTEIN 6"/>
    <property type="match status" value="1"/>
</dbReference>
<dbReference type="AlphaFoldDB" id="A0A0U2M1H6"/>
<evidence type="ECO:0000313" key="9">
    <source>
        <dbReference type="EMBL" id="ALS20928.1"/>
    </source>
</evidence>
<feature type="transmembrane region" description="Helical" evidence="7">
    <location>
        <begin position="246"/>
        <end position="265"/>
    </location>
</feature>
<dbReference type="GO" id="GO:0005886">
    <property type="term" value="C:plasma membrane"/>
    <property type="evidence" value="ECO:0007669"/>
    <property type="project" value="UniProtKB-SubCell"/>
</dbReference>
<comment type="subcellular location">
    <subcellularLocation>
        <location evidence="1">Cell membrane</location>
        <topology evidence="1">Multi-pass membrane protein</topology>
    </subcellularLocation>
</comment>
<dbReference type="SUPFAM" id="SSF103473">
    <property type="entry name" value="MFS general substrate transporter"/>
    <property type="match status" value="1"/>
</dbReference>
<dbReference type="GO" id="GO:0022857">
    <property type="term" value="F:transmembrane transporter activity"/>
    <property type="evidence" value="ECO:0007669"/>
    <property type="project" value="InterPro"/>
</dbReference>
<evidence type="ECO:0000256" key="1">
    <source>
        <dbReference type="ARBA" id="ARBA00004651"/>
    </source>
</evidence>
<reference evidence="9 10" key="2">
    <citation type="journal article" date="2016" name="Genome Announc.">
        <title>Complete Genome Sequences of Two Interactive Moderate Thermophiles, Paenibacillus napthalenovorans 32O-Y and Paenibacillus sp. 32O-W.</title>
        <authorList>
            <person name="Butler R.R.III."/>
            <person name="Wang J."/>
            <person name="Stark B.C."/>
            <person name="Pombert J.F."/>
        </authorList>
    </citation>
    <scope>NUCLEOTIDE SEQUENCE [LARGE SCALE GENOMIC DNA]</scope>
    <source>
        <strain evidence="9 10">32O-Y</strain>
    </source>
</reference>
<evidence type="ECO:0000256" key="5">
    <source>
        <dbReference type="ARBA" id="ARBA00022989"/>
    </source>
</evidence>
<evidence type="ECO:0000256" key="2">
    <source>
        <dbReference type="ARBA" id="ARBA00008335"/>
    </source>
</evidence>